<feature type="signal peptide" evidence="1">
    <location>
        <begin position="1"/>
        <end position="21"/>
    </location>
</feature>
<keyword evidence="1" id="KW-0732">Signal</keyword>
<comment type="caution">
    <text evidence="2">The sequence shown here is derived from an EMBL/GenBank/DDBJ whole genome shotgun (WGS) entry which is preliminary data.</text>
</comment>
<dbReference type="InterPro" id="IPR021428">
    <property type="entry name" value="DUF3078"/>
</dbReference>
<feature type="chain" id="PRO_5015909502" description="DUF3078 domain-containing protein" evidence="1">
    <location>
        <begin position="22"/>
        <end position="324"/>
    </location>
</feature>
<sequence>MVRRVSLFSFLLLGIAMSVMAQDNIPVRALQSQIFRTINKDDKDTVKWKWKFGGTSNLNLSQTSLSNWAAGGEKFSMSIRAVQNLYLFHKWGKHTWDNNLDYRFGYIQTSSMGGQKNDDYFDFVSKYGLQMDSSKKWYASILFNPQTQLFDGRSYYNRDSSTLSSTFLSPGYVTLAIGFDYKPFPKKNFSIFFSPITSRTTLVMKRSLAATGSFGVDPYHRYMEQFGAFSMITFNGSIMKNVDYSGKLNLFSNYLERPKNVTLYCTNMLNFKINRLLSANYSLNLIYDDDVKLFGPNGNSPALQVMSAIGIGFSFPIRASYVRI</sequence>
<dbReference type="EMBL" id="QFOI01000005">
    <property type="protein sequence ID" value="PZP52385.1"/>
    <property type="molecule type" value="Genomic_DNA"/>
</dbReference>
<proteinExistence type="predicted"/>
<gene>
    <name evidence="2" type="ORF">DI598_00710</name>
</gene>
<evidence type="ECO:0008006" key="4">
    <source>
        <dbReference type="Google" id="ProtNLM"/>
    </source>
</evidence>
<evidence type="ECO:0000313" key="2">
    <source>
        <dbReference type="EMBL" id="PZP52385.1"/>
    </source>
</evidence>
<reference evidence="2 3" key="1">
    <citation type="submission" date="2017-11" db="EMBL/GenBank/DDBJ databases">
        <title>Infants hospitalized years apart are colonized by the same room-sourced microbial strains.</title>
        <authorList>
            <person name="Brooks B."/>
            <person name="Olm M.R."/>
            <person name="Firek B.A."/>
            <person name="Baker R."/>
            <person name="Thomas B.C."/>
            <person name="Morowitz M.J."/>
            <person name="Banfield J.F."/>
        </authorList>
    </citation>
    <scope>NUCLEOTIDE SEQUENCE [LARGE SCALE GENOMIC DNA]</scope>
    <source>
        <strain evidence="2">S2_009_000_R2_76</strain>
    </source>
</reference>
<evidence type="ECO:0000256" key="1">
    <source>
        <dbReference type="SAM" id="SignalP"/>
    </source>
</evidence>
<evidence type="ECO:0000313" key="3">
    <source>
        <dbReference type="Proteomes" id="UP000249645"/>
    </source>
</evidence>
<protein>
    <recommendedName>
        <fullName evidence="4">DUF3078 domain-containing protein</fullName>
    </recommendedName>
</protein>
<dbReference type="Pfam" id="PF11276">
    <property type="entry name" value="DUF3078"/>
    <property type="match status" value="1"/>
</dbReference>
<dbReference type="Proteomes" id="UP000249645">
    <property type="component" value="Unassembled WGS sequence"/>
</dbReference>
<accession>A0A2W5F8N7</accession>
<organism evidence="2 3">
    <name type="scientific">Pseudopedobacter saltans</name>
    <dbReference type="NCBI Taxonomy" id="151895"/>
    <lineage>
        <taxon>Bacteria</taxon>
        <taxon>Pseudomonadati</taxon>
        <taxon>Bacteroidota</taxon>
        <taxon>Sphingobacteriia</taxon>
        <taxon>Sphingobacteriales</taxon>
        <taxon>Sphingobacteriaceae</taxon>
        <taxon>Pseudopedobacter</taxon>
    </lineage>
</organism>
<dbReference type="AlphaFoldDB" id="A0A2W5F8N7"/>
<name>A0A2W5F8N7_9SPHI</name>